<comment type="caution">
    <text evidence="2">The sequence shown here is derived from an EMBL/GenBank/DDBJ whole genome shotgun (WGS) entry which is preliminary data.</text>
</comment>
<accession>A0A226EZL3</accession>
<gene>
    <name evidence="2" type="ORF">Fcan01_00666</name>
</gene>
<keyword evidence="3" id="KW-1185">Reference proteome</keyword>
<dbReference type="Gene3D" id="1.20.1280.50">
    <property type="match status" value="1"/>
</dbReference>
<dbReference type="Proteomes" id="UP000198287">
    <property type="component" value="Unassembled WGS sequence"/>
</dbReference>
<evidence type="ECO:0000259" key="1">
    <source>
        <dbReference type="Pfam" id="PF00646"/>
    </source>
</evidence>
<evidence type="ECO:0000313" key="2">
    <source>
        <dbReference type="EMBL" id="OXA62580.1"/>
    </source>
</evidence>
<dbReference type="InterPro" id="IPR001810">
    <property type="entry name" value="F-box_dom"/>
</dbReference>
<name>A0A226EZL3_FOLCA</name>
<dbReference type="SUPFAM" id="SSF52047">
    <property type="entry name" value="RNI-like"/>
    <property type="match status" value="1"/>
</dbReference>
<reference evidence="2 3" key="1">
    <citation type="submission" date="2015-12" db="EMBL/GenBank/DDBJ databases">
        <title>The genome of Folsomia candida.</title>
        <authorList>
            <person name="Faddeeva A."/>
            <person name="Derks M.F."/>
            <person name="Anvar Y."/>
            <person name="Smit S."/>
            <person name="Van Straalen N."/>
            <person name="Roelofs D."/>
        </authorList>
    </citation>
    <scope>NUCLEOTIDE SEQUENCE [LARGE SCALE GENOMIC DNA]</scope>
    <source>
        <strain evidence="2 3">VU population</strain>
        <tissue evidence="2">Whole body</tissue>
    </source>
</reference>
<sequence>METSINQNLVVTLPEIVANILSYLPTSDIMKCTKVNRTWEGEARTHILARNSVQLQVRNFKKYFKTMRLRRSYHKNIYIYLHCMTPHEISNYLEKLAPRLSRNWEKVTRLKIDFPMDLPSDSISIPIRILETLKIMKNVKSLEIRPIFRKLWNELNVHKLKEHLAQNSRAFRHVTKFGIWLTDVADYDEDHREPNMQDLLEPLIPHFFPLFPNLKILKLTDTPGFDMFQLPRKLNKLIIRRTDRTSINLMTPCLPLKPVTLTRLEVTMQDACPYIVTQLAPHLEHLCIHAELSVDSSFDDPWIFPVMPKLKVLEFWISPELYSIWGSMCVNLNFKYAIVDKSTGEKLIYAQQFPLLESLTVRMEPEKSSEKVVCALPGRMFDVVYRHFIPRNTAPCKTLKYLDIPFPTEDKFRVSIWWKCSGTKRCHCCEWMYAWEYFDVVARTFPNFDSPLVEEGRKNRLMD</sequence>
<evidence type="ECO:0000313" key="3">
    <source>
        <dbReference type="Proteomes" id="UP000198287"/>
    </source>
</evidence>
<protein>
    <recommendedName>
        <fullName evidence="1">F-box domain-containing protein</fullName>
    </recommendedName>
</protein>
<dbReference type="OrthoDB" id="509497at2759"/>
<dbReference type="EMBL" id="LNIX01000001">
    <property type="protein sequence ID" value="OXA62580.1"/>
    <property type="molecule type" value="Genomic_DNA"/>
</dbReference>
<dbReference type="SUPFAM" id="SSF81383">
    <property type="entry name" value="F-box domain"/>
    <property type="match status" value="1"/>
</dbReference>
<dbReference type="InterPro" id="IPR036047">
    <property type="entry name" value="F-box-like_dom_sf"/>
</dbReference>
<feature type="domain" description="F-box" evidence="1">
    <location>
        <begin position="14"/>
        <end position="39"/>
    </location>
</feature>
<dbReference type="AlphaFoldDB" id="A0A226EZL3"/>
<organism evidence="2 3">
    <name type="scientific">Folsomia candida</name>
    <name type="common">Springtail</name>
    <dbReference type="NCBI Taxonomy" id="158441"/>
    <lineage>
        <taxon>Eukaryota</taxon>
        <taxon>Metazoa</taxon>
        <taxon>Ecdysozoa</taxon>
        <taxon>Arthropoda</taxon>
        <taxon>Hexapoda</taxon>
        <taxon>Collembola</taxon>
        <taxon>Entomobryomorpha</taxon>
        <taxon>Isotomoidea</taxon>
        <taxon>Isotomidae</taxon>
        <taxon>Proisotominae</taxon>
        <taxon>Folsomia</taxon>
    </lineage>
</organism>
<proteinExistence type="predicted"/>
<dbReference type="Pfam" id="PF00646">
    <property type="entry name" value="F-box"/>
    <property type="match status" value="1"/>
</dbReference>